<dbReference type="Proteomes" id="UP001064048">
    <property type="component" value="Chromosome 6"/>
</dbReference>
<accession>A0ACC0KH83</accession>
<protein>
    <submittedName>
        <fullName evidence="1">Uncharacterized protein</fullName>
    </submittedName>
</protein>
<evidence type="ECO:0000313" key="2">
    <source>
        <dbReference type="Proteomes" id="UP001064048"/>
    </source>
</evidence>
<organism evidence="1 2">
    <name type="scientific">Choristoneura fumiferana</name>
    <name type="common">Spruce budworm moth</name>
    <name type="synonym">Archips fumiferana</name>
    <dbReference type="NCBI Taxonomy" id="7141"/>
    <lineage>
        <taxon>Eukaryota</taxon>
        <taxon>Metazoa</taxon>
        <taxon>Ecdysozoa</taxon>
        <taxon>Arthropoda</taxon>
        <taxon>Hexapoda</taxon>
        <taxon>Insecta</taxon>
        <taxon>Pterygota</taxon>
        <taxon>Neoptera</taxon>
        <taxon>Endopterygota</taxon>
        <taxon>Lepidoptera</taxon>
        <taxon>Glossata</taxon>
        <taxon>Ditrysia</taxon>
        <taxon>Tortricoidea</taxon>
        <taxon>Tortricidae</taxon>
        <taxon>Tortricinae</taxon>
        <taxon>Choristoneura</taxon>
    </lineage>
</organism>
<reference evidence="1 2" key="1">
    <citation type="journal article" date="2022" name="Genome Biol. Evol.">
        <title>The Spruce Budworm Genome: Reconstructing the Evolutionary History of Antifreeze Proteins.</title>
        <authorList>
            <person name="Beliveau C."/>
            <person name="Gagne P."/>
            <person name="Picq S."/>
            <person name="Vernygora O."/>
            <person name="Keeling C.I."/>
            <person name="Pinkney K."/>
            <person name="Doucet D."/>
            <person name="Wen F."/>
            <person name="Johnston J.S."/>
            <person name="Maaroufi H."/>
            <person name="Boyle B."/>
            <person name="Laroche J."/>
            <person name="Dewar K."/>
            <person name="Juretic N."/>
            <person name="Blackburn G."/>
            <person name="Nisole A."/>
            <person name="Brunet B."/>
            <person name="Brandao M."/>
            <person name="Lumley L."/>
            <person name="Duan J."/>
            <person name="Quan G."/>
            <person name="Lucarotti C.J."/>
            <person name="Roe A.D."/>
            <person name="Sperling F.A.H."/>
            <person name="Levesque R.C."/>
            <person name="Cusson M."/>
        </authorList>
    </citation>
    <scope>NUCLEOTIDE SEQUENCE [LARGE SCALE GENOMIC DNA]</scope>
    <source>
        <strain evidence="1">Glfc:IPQL:Cfum</strain>
    </source>
</reference>
<evidence type="ECO:0000313" key="1">
    <source>
        <dbReference type="EMBL" id="KAI8435638.1"/>
    </source>
</evidence>
<gene>
    <name evidence="1" type="ORF">MSG28_003903</name>
</gene>
<name>A0ACC0KH83_CHOFU</name>
<sequence length="184" mass="20665">MEHYVVIVGVGKTTLIKKLCALIQKSGLQPSGFYTEEVRKERIRMGFDVVSLDGERGRLARDQSLLTNPVNHNVGKYGVLVPEFESIALHCLRKPATSPSLLVIDEIGKMEFFSVPFKSMVRGIFGPESDSFVLATIPVRRGDQLIESIRNNTQGKVWTVTKENRDHIEEDIIKELKNSLGILQ</sequence>
<keyword evidence="2" id="KW-1185">Reference proteome</keyword>
<dbReference type="EMBL" id="CM046106">
    <property type="protein sequence ID" value="KAI8435638.1"/>
    <property type="molecule type" value="Genomic_DNA"/>
</dbReference>
<proteinExistence type="predicted"/>
<comment type="caution">
    <text evidence="1">The sequence shown here is derived from an EMBL/GenBank/DDBJ whole genome shotgun (WGS) entry which is preliminary data.</text>
</comment>